<sequence length="15" mass="1865">MFFRHIKNEAKITDD</sequence>
<dbReference type="EMBL" id="GGEC01057019">
    <property type="protein sequence ID" value="MBX37503.1"/>
    <property type="molecule type" value="Transcribed_RNA"/>
</dbReference>
<proteinExistence type="predicted"/>
<accession>A0A2P2N4W9</accession>
<reference evidence="1" key="1">
    <citation type="submission" date="2018-02" db="EMBL/GenBank/DDBJ databases">
        <title>Rhizophora mucronata_Transcriptome.</title>
        <authorList>
            <person name="Meera S.P."/>
            <person name="Sreeshan A."/>
            <person name="Augustine A."/>
        </authorList>
    </citation>
    <scope>NUCLEOTIDE SEQUENCE</scope>
    <source>
        <tissue evidence="1">Leaf</tissue>
    </source>
</reference>
<protein>
    <submittedName>
        <fullName evidence="1">Uncharacterized protein</fullName>
    </submittedName>
</protein>
<evidence type="ECO:0000313" key="1">
    <source>
        <dbReference type="EMBL" id="MBX37503.1"/>
    </source>
</evidence>
<name>A0A2P2N4W9_RHIMU</name>
<organism evidence="1">
    <name type="scientific">Rhizophora mucronata</name>
    <name type="common">Asiatic mangrove</name>
    <dbReference type="NCBI Taxonomy" id="61149"/>
    <lineage>
        <taxon>Eukaryota</taxon>
        <taxon>Viridiplantae</taxon>
        <taxon>Streptophyta</taxon>
        <taxon>Embryophyta</taxon>
        <taxon>Tracheophyta</taxon>
        <taxon>Spermatophyta</taxon>
        <taxon>Magnoliopsida</taxon>
        <taxon>eudicotyledons</taxon>
        <taxon>Gunneridae</taxon>
        <taxon>Pentapetalae</taxon>
        <taxon>rosids</taxon>
        <taxon>fabids</taxon>
        <taxon>Malpighiales</taxon>
        <taxon>Rhizophoraceae</taxon>
        <taxon>Rhizophora</taxon>
    </lineage>
</organism>